<sequence length="80" mass="8607">MADLVVRSRLNTAGPGRAARVRPEAPVLVTVYPVLDYFSVCPRCGYTAEASTTVRTFADGTADSETHISCGMPCGRQETR</sequence>
<dbReference type="EMBL" id="JAAXOO010000002">
    <property type="protein sequence ID" value="NKY33705.1"/>
    <property type="molecule type" value="Genomic_DNA"/>
</dbReference>
<protein>
    <submittedName>
        <fullName evidence="1">Uncharacterized protein</fullName>
    </submittedName>
</protein>
<name>A0A846XEB3_9NOCA</name>
<organism evidence="1 2">
    <name type="scientific">Nocardia speluncae</name>
    <dbReference type="NCBI Taxonomy" id="419477"/>
    <lineage>
        <taxon>Bacteria</taxon>
        <taxon>Bacillati</taxon>
        <taxon>Actinomycetota</taxon>
        <taxon>Actinomycetes</taxon>
        <taxon>Mycobacteriales</taxon>
        <taxon>Nocardiaceae</taxon>
        <taxon>Nocardia</taxon>
    </lineage>
</organism>
<comment type="caution">
    <text evidence="1">The sequence shown here is derived from an EMBL/GenBank/DDBJ whole genome shotgun (WGS) entry which is preliminary data.</text>
</comment>
<dbReference type="Proteomes" id="UP000565715">
    <property type="component" value="Unassembled WGS sequence"/>
</dbReference>
<evidence type="ECO:0000313" key="2">
    <source>
        <dbReference type="Proteomes" id="UP000565715"/>
    </source>
</evidence>
<keyword evidence="2" id="KW-1185">Reference proteome</keyword>
<reference evidence="1 2" key="1">
    <citation type="submission" date="2020-04" db="EMBL/GenBank/DDBJ databases">
        <title>MicrobeNet Type strains.</title>
        <authorList>
            <person name="Nicholson A.C."/>
        </authorList>
    </citation>
    <scope>NUCLEOTIDE SEQUENCE [LARGE SCALE GENOMIC DNA]</scope>
    <source>
        <strain evidence="1 2">DSM 45078</strain>
    </source>
</reference>
<proteinExistence type="predicted"/>
<dbReference type="AlphaFoldDB" id="A0A846XEB3"/>
<gene>
    <name evidence="1" type="ORF">HGA13_11540</name>
</gene>
<accession>A0A846XEB3</accession>
<evidence type="ECO:0000313" key="1">
    <source>
        <dbReference type="EMBL" id="NKY33705.1"/>
    </source>
</evidence>
<dbReference type="RefSeq" id="WP_068047260.1">
    <property type="nucleotide sequence ID" value="NZ_JAAXOO010000002.1"/>
</dbReference>